<dbReference type="InterPro" id="IPR017766">
    <property type="entry name" value="Sphingomyelinase/PLipase_C"/>
</dbReference>
<proteinExistence type="predicted"/>
<evidence type="ECO:0000256" key="2">
    <source>
        <dbReference type="ARBA" id="ARBA00022801"/>
    </source>
</evidence>
<dbReference type="EMBL" id="JAPFFF010000003">
    <property type="protein sequence ID" value="KAK8894183.1"/>
    <property type="molecule type" value="Genomic_DNA"/>
</dbReference>
<evidence type="ECO:0000256" key="1">
    <source>
        <dbReference type="ARBA" id="ARBA00012369"/>
    </source>
</evidence>
<dbReference type="InterPro" id="IPR036691">
    <property type="entry name" value="Endo/exonu/phosph_ase_sf"/>
</dbReference>
<dbReference type="PANTHER" id="PTHR16320:SF1">
    <property type="entry name" value="SPHINGOMYELINASE DDB_G0288017"/>
    <property type="match status" value="1"/>
</dbReference>
<dbReference type="InterPro" id="IPR038772">
    <property type="entry name" value="Sph/SMPD2-like"/>
</dbReference>
<accession>A0ABR2KTM1</accession>
<dbReference type="PANTHER" id="PTHR16320">
    <property type="entry name" value="SPHINGOMYELINASE FAMILY MEMBER"/>
    <property type="match status" value="1"/>
</dbReference>
<keyword evidence="4" id="KW-1185">Reference proteome</keyword>
<evidence type="ECO:0000313" key="3">
    <source>
        <dbReference type="EMBL" id="KAK8894183.1"/>
    </source>
</evidence>
<dbReference type="Proteomes" id="UP001470230">
    <property type="component" value="Unassembled WGS sequence"/>
</dbReference>
<dbReference type="EC" id="3.1.4.12" evidence="1"/>
<organism evidence="3 4">
    <name type="scientific">Tritrichomonas musculus</name>
    <dbReference type="NCBI Taxonomy" id="1915356"/>
    <lineage>
        <taxon>Eukaryota</taxon>
        <taxon>Metamonada</taxon>
        <taxon>Parabasalia</taxon>
        <taxon>Tritrichomonadida</taxon>
        <taxon>Tritrichomonadidae</taxon>
        <taxon>Tritrichomonas</taxon>
    </lineage>
</organism>
<gene>
    <name evidence="3" type="ORF">M9Y10_022616</name>
</gene>
<evidence type="ECO:0000313" key="4">
    <source>
        <dbReference type="Proteomes" id="UP001470230"/>
    </source>
</evidence>
<name>A0ABR2KTM1_9EUKA</name>
<protein>
    <recommendedName>
        <fullName evidence="1">sphingomyelin phosphodiesterase</fullName>
        <ecNumber evidence="1">3.1.4.12</ecNumber>
    </recommendedName>
</protein>
<sequence>MISIIGLGILGIAITAIVFCLLKGIQYFSFKAYNNSYTYNATDLPEETQTIKLLQYNCFWRPWLLHLGTIEYVRERSNFLSERLDEFDIVCLNESFHFGSNVASSFITNMQNKGFKYIATNKPVPILSKFVIDSGVMILSKYPIIETDSISYKDGCSFDQFAMKGCVFAKIQISQKQHINVFATHLQASYEVVTEKDFNIRVNQVKDIHFLMMKHVSNDTAPTFLLGDMNIENDSNKEYNKMIEGLQLPNYKINDTFQTMGHQEAKIANGNGDNNVQTPDRDNNIPKTIDYIFVYESKDDNRVKNFASTIEKMEISNQPYTELSDHFAVKCVVGLS</sequence>
<dbReference type="Gene3D" id="3.60.10.10">
    <property type="entry name" value="Endonuclease/exonuclease/phosphatase"/>
    <property type="match status" value="1"/>
</dbReference>
<reference evidence="3 4" key="1">
    <citation type="submission" date="2024-04" db="EMBL/GenBank/DDBJ databases">
        <title>Tritrichomonas musculus Genome.</title>
        <authorList>
            <person name="Alves-Ferreira E."/>
            <person name="Grigg M."/>
            <person name="Lorenzi H."/>
            <person name="Galac M."/>
        </authorList>
    </citation>
    <scope>NUCLEOTIDE SEQUENCE [LARGE SCALE GENOMIC DNA]</scope>
    <source>
        <strain evidence="3 4">EAF2021</strain>
    </source>
</reference>
<keyword evidence="2" id="KW-0378">Hydrolase</keyword>
<dbReference type="SUPFAM" id="SSF56219">
    <property type="entry name" value="DNase I-like"/>
    <property type="match status" value="1"/>
</dbReference>
<dbReference type="CDD" id="cd09078">
    <property type="entry name" value="nSMase"/>
    <property type="match status" value="1"/>
</dbReference>
<comment type="caution">
    <text evidence="3">The sequence shown here is derived from an EMBL/GenBank/DDBJ whole genome shotgun (WGS) entry which is preliminary data.</text>
</comment>